<name>A0A2P4NKN8_9EURY</name>
<evidence type="ECO:0000313" key="2">
    <source>
        <dbReference type="Proteomes" id="UP000053621"/>
    </source>
</evidence>
<dbReference type="EMBL" id="LOPW02000022">
    <property type="protein sequence ID" value="POG53697.1"/>
    <property type="molecule type" value="Genomic_DNA"/>
</dbReference>
<evidence type="ECO:0000313" key="1">
    <source>
        <dbReference type="EMBL" id="POG53697.1"/>
    </source>
</evidence>
<dbReference type="InterPro" id="IPR029074">
    <property type="entry name" value="Imm49"/>
</dbReference>
<dbReference type="Pfam" id="PF15575">
    <property type="entry name" value="Imm49"/>
    <property type="match status" value="1"/>
</dbReference>
<protein>
    <submittedName>
        <fullName evidence="1">Uncharacterized protein</fullName>
    </submittedName>
</protein>
<accession>A0A2P4NKN8</accession>
<gene>
    <name evidence="1" type="ORF">AUR65_018105</name>
</gene>
<comment type="caution">
    <text evidence="1">The sequence shown here is derived from an EMBL/GenBank/DDBJ whole genome shotgun (WGS) entry which is preliminary data.</text>
</comment>
<organism evidence="1 2">
    <name type="scientific">Haloferax marisrubri</name>
    <dbReference type="NCBI Taxonomy" id="1544719"/>
    <lineage>
        <taxon>Archaea</taxon>
        <taxon>Methanobacteriati</taxon>
        <taxon>Methanobacteriota</taxon>
        <taxon>Stenosarchaea group</taxon>
        <taxon>Halobacteria</taxon>
        <taxon>Halobacteriales</taxon>
        <taxon>Haloferacaceae</taxon>
        <taxon>Haloferax</taxon>
    </lineage>
</organism>
<sequence length="254" mass="28169">MTDEGRVPVSAFDWLSLQGGGLGTTELLLGEVQTARSWFAEGALAETMVSELVWQHREVVGEDEWSNLPITAEHALRDALLSADPRVVGAAVDEILALDESYLDDYPDMTTRYYHLTSLAHLLREDTAQARTALASLRDSVEKDNQYLGTYFAQAFADALEGFLDHDEQLVQQALDSLTAYHEDVRGGGDGTAELLDHYTCAYLILAHHRGMNVHVDNEYVPAELYDLEWGSVELPEDTPDALRDLYENAAPIA</sequence>
<dbReference type="Proteomes" id="UP000053621">
    <property type="component" value="Unassembled WGS sequence"/>
</dbReference>
<dbReference type="AlphaFoldDB" id="A0A2P4NKN8"/>
<keyword evidence="2" id="KW-1185">Reference proteome</keyword>
<proteinExistence type="predicted"/>
<reference evidence="1" key="1">
    <citation type="submission" date="2017-08" db="EMBL/GenBank/DDBJ databases">
        <title>Haloferax marisrubri sp. nov., isolated from the Discovery deep brine-seawater interface in the Red Sea.</title>
        <authorList>
            <person name="Zhang G."/>
            <person name="Stingl U."/>
        </authorList>
    </citation>
    <scope>NUCLEOTIDE SEQUENCE [LARGE SCALE GENOMIC DNA]</scope>
    <source>
        <strain evidence="1">SB3</strain>
    </source>
</reference>